<dbReference type="AlphaFoldDB" id="A0A7C9VYG6"/>
<evidence type="ECO:0000313" key="2">
    <source>
        <dbReference type="Proteomes" id="UP000481360"/>
    </source>
</evidence>
<comment type="caution">
    <text evidence="1">The sequence shown here is derived from an EMBL/GenBank/DDBJ whole genome shotgun (WGS) entry which is preliminary data.</text>
</comment>
<dbReference type="RefSeq" id="WP_166049474.1">
    <property type="nucleotide sequence ID" value="NZ_JAAMPJ010000007.1"/>
</dbReference>
<organism evidence="1 2">
    <name type="scientific">Lentzea alba</name>
    <dbReference type="NCBI Taxonomy" id="2714351"/>
    <lineage>
        <taxon>Bacteria</taxon>
        <taxon>Bacillati</taxon>
        <taxon>Actinomycetota</taxon>
        <taxon>Actinomycetes</taxon>
        <taxon>Pseudonocardiales</taxon>
        <taxon>Pseudonocardiaceae</taxon>
        <taxon>Lentzea</taxon>
    </lineage>
</organism>
<sequence length="127" mass="14271">MPETSADSSAIADRLHLSSGFLETERGWVSKSLAALGPQLRLFSNNEVDLEISLRDRQGTGQRVTLECWISCRPRLHLIATSSERDLSTALGEVGDELIRQLDVARSRPDPRENRTLRLVPRLPEHE</sequence>
<protein>
    <submittedName>
        <fullName evidence="1">HPF/RaiA family ribosome-associated protein</fullName>
    </submittedName>
</protein>
<reference evidence="1 2" key="1">
    <citation type="submission" date="2020-03" db="EMBL/GenBank/DDBJ databases">
        <title>Isolation and identification of active actinomycetes.</title>
        <authorList>
            <person name="Sun X."/>
        </authorList>
    </citation>
    <scope>NUCLEOTIDE SEQUENCE [LARGE SCALE GENOMIC DNA]</scope>
    <source>
        <strain evidence="1 2">NEAU-D13</strain>
    </source>
</reference>
<name>A0A7C9VYG6_9PSEU</name>
<proteinExistence type="predicted"/>
<evidence type="ECO:0000313" key="1">
    <source>
        <dbReference type="EMBL" id="NGY62201.1"/>
    </source>
</evidence>
<gene>
    <name evidence="1" type="ORF">G7043_25050</name>
</gene>
<dbReference type="Proteomes" id="UP000481360">
    <property type="component" value="Unassembled WGS sequence"/>
</dbReference>
<keyword evidence="2" id="KW-1185">Reference proteome</keyword>
<dbReference type="EMBL" id="JAAMPJ010000007">
    <property type="protein sequence ID" value="NGY62201.1"/>
    <property type="molecule type" value="Genomic_DNA"/>
</dbReference>
<accession>A0A7C9VYG6</accession>